<name>A0A226HSR4_9FLAO</name>
<gene>
    <name evidence="1" type="ORF">B0A75_17115</name>
</gene>
<proteinExistence type="predicted"/>
<evidence type="ECO:0000313" key="2">
    <source>
        <dbReference type="Proteomes" id="UP000198336"/>
    </source>
</evidence>
<organism evidence="1 2">
    <name type="scientific">Flavobacterium oncorhynchi</name>
    <dbReference type="NCBI Taxonomy" id="728056"/>
    <lineage>
        <taxon>Bacteria</taxon>
        <taxon>Pseudomonadati</taxon>
        <taxon>Bacteroidota</taxon>
        <taxon>Flavobacteriia</taxon>
        <taxon>Flavobacteriales</taxon>
        <taxon>Flavobacteriaceae</taxon>
        <taxon>Flavobacterium</taxon>
    </lineage>
</organism>
<dbReference type="Proteomes" id="UP000198336">
    <property type="component" value="Unassembled WGS sequence"/>
</dbReference>
<dbReference type="EMBL" id="MUHA01000027">
    <property type="protein sequence ID" value="OXA97142.1"/>
    <property type="molecule type" value="Genomic_DNA"/>
</dbReference>
<keyword evidence="2" id="KW-1185">Reference proteome</keyword>
<reference evidence="1 2" key="1">
    <citation type="submission" date="2016-11" db="EMBL/GenBank/DDBJ databases">
        <title>Whole genomes of Flavobacteriaceae.</title>
        <authorList>
            <person name="Stine C."/>
            <person name="Li C."/>
            <person name="Tadesse D."/>
        </authorList>
    </citation>
    <scope>NUCLEOTIDE SEQUENCE [LARGE SCALE GENOMIC DNA]</scope>
    <source>
        <strain evidence="1 2">CCUG 59446</strain>
    </source>
</reference>
<accession>A0A226HSR4</accession>
<protein>
    <submittedName>
        <fullName evidence="1">Uncharacterized protein</fullName>
    </submittedName>
</protein>
<evidence type="ECO:0000313" key="1">
    <source>
        <dbReference type="EMBL" id="OXA97142.1"/>
    </source>
</evidence>
<dbReference type="AlphaFoldDB" id="A0A226HSR4"/>
<sequence>MNKPRTDDLYKVKEKNIERVIASETNYLKNETYVNKWIFNYSSDTIISGKLFKNEELKSVFEYVLNEEKRIIEMKVNFFSPYVKNDKQHIKYEITDHFKILNFLDNNSMIKAKTIVDMDSLQSPVRITSINSNNEIQSKETADYNYKTNTYNYKVYNYNNEIVLNKTEYYNPKYIIEKNEFGDITKMFWPLSSNKVLITFEYKYDKKGNWTKRIKKNFSANSESISTVVKREIKYKE</sequence>
<comment type="caution">
    <text evidence="1">The sequence shown here is derived from an EMBL/GenBank/DDBJ whole genome shotgun (WGS) entry which is preliminary data.</text>
</comment>